<keyword evidence="1" id="KW-0472">Membrane</keyword>
<accession>A0A450YLJ2</accession>
<evidence type="ECO:0000313" key="2">
    <source>
        <dbReference type="EMBL" id="VFK42393.1"/>
    </source>
</evidence>
<reference evidence="2" key="1">
    <citation type="submission" date="2019-02" db="EMBL/GenBank/DDBJ databases">
        <authorList>
            <person name="Gruber-Vodicka R. H."/>
            <person name="Seah K. B. B."/>
        </authorList>
    </citation>
    <scope>NUCLEOTIDE SEQUENCE</scope>
    <source>
        <strain evidence="2">BECK_BZ125</strain>
    </source>
</reference>
<name>A0A450YLJ2_9GAMM</name>
<evidence type="ECO:0000256" key="1">
    <source>
        <dbReference type="SAM" id="Phobius"/>
    </source>
</evidence>
<gene>
    <name evidence="2" type="ORF">BECKTC1821E_GA0114239_101846</name>
</gene>
<protein>
    <submittedName>
        <fullName evidence="2">Uncharacterized protein</fullName>
    </submittedName>
</protein>
<proteinExistence type="predicted"/>
<keyword evidence="1" id="KW-1133">Transmembrane helix</keyword>
<organism evidence="2">
    <name type="scientific">Candidatus Kentrum sp. TC</name>
    <dbReference type="NCBI Taxonomy" id="2126339"/>
    <lineage>
        <taxon>Bacteria</taxon>
        <taxon>Pseudomonadati</taxon>
        <taxon>Pseudomonadota</taxon>
        <taxon>Gammaproteobacteria</taxon>
        <taxon>Candidatus Kentrum</taxon>
    </lineage>
</organism>
<feature type="transmembrane region" description="Helical" evidence="1">
    <location>
        <begin position="21"/>
        <end position="42"/>
    </location>
</feature>
<dbReference type="AlphaFoldDB" id="A0A450YLJ2"/>
<sequence length="155" mass="17736">MILLFARLNNNMGNKRTKLQQLLLIIIAFLLIVIIIGGWFLYAAIQKDIDNIGFAKIVAELNQAESAHIQERERNRWPKVGSIGYLCYKGGMRELLGILALRPDLMEVESCRVVVREITGSQMQIEHMGICVSSNKYEEDRQWIDSHNLSRSSCE</sequence>
<keyword evidence="1" id="KW-0812">Transmembrane</keyword>
<dbReference type="EMBL" id="CAADFT010000018">
    <property type="protein sequence ID" value="VFK42393.1"/>
    <property type="molecule type" value="Genomic_DNA"/>
</dbReference>